<dbReference type="Gene3D" id="3.40.50.410">
    <property type="entry name" value="von Willebrand factor, type A domain"/>
    <property type="match status" value="1"/>
</dbReference>
<dbReference type="RefSeq" id="WP_322856974.1">
    <property type="nucleotide sequence ID" value="NZ_JAYDCJ010000005.1"/>
</dbReference>
<sequence length="1192" mass="128999">MNVVNSRLFNLAVGLGLSLPTMGYANVPLADQPLFISGSAKPNVVYAVDDSGSMDFEVVSTLYQGSARYLFNAGDSASDNVGGWLTGTGGSGQIPFSRYFYYLRSNAYNALYYDPESDYKPWPNSTDRTFLDASPNSAKFEPTSASSRTLDLTVNQTDTAGNTFFPATYFEKVTGDLTVNNTYFGVSFSCQNPPEPKLYSKSGEDYTATLYQDWAGYPEDTTLPSGVDALAPDNGCLRKVTLTSASDLQNFANWFTYYRRIHHATRASIAESLEGLAGIRVGTFWIHNLRDIPMEDLDTERGDFLDDTYERFGSGYSGGGTPLRKALAHAGNQFNSNSNVIQAECQKNFTVLFTDGFNNETVSGVGNTDSDNGRPYSDSESGTLADVAMKYYETRLRSGTYEAGQVKLPEGCYKQEGDPNYDSLNPTRVETSDPSYDPSVDCNADLHMNTYTVGFGNIGEKFVGKGVNSVNAAYEAFAADPDLTWPADMSGRGTNGKTWGNEQVDDLLHAAVNGRGQFYNAANVDQLRASLSAAIRDIIRSTGSATNVTFNTATLEQGSEVYTASFNSGDWSGSVAARYLNPVTGGIGNINWDAANTLNDQVPADRFIVTNNSGGVPFLWNQLSSAQQDDLDGPNDDNLGQDRLAFIRGERSKEGSEFRKRSTVLGDVVNSSPVYVGAPASGWPDRDPFGAASTGRYSTFKQDKASRTPMVYVGANDGMLHGFNAETGDELVAYIPSFSFSSATNSGLNYLSDPGYQHRFYVDLSPAVSDVYIGAAGGSGADWRTVLIGGMRAGGRGLFALNVTDPAAFDGTATEAQNLLMWEFSHPDLGYITEPPLISLVEWGNNDYRWSALVPNGYNSDNGKTGLFVLDIQAGQDGWDSGDYKFIELEGSGSGLSPVRAVDFKDDSGAKVRDGVVDRVYAGDLDGNMWVVDLSTGSANSWRSAYRSGNSTNATNLPFFVAEDSSGNAQPITTAPVMGRNIYNTAGSDPNLFVFFGTGRYLTDSDPSSTAEQSFYGVWDRGSAVTRSQLQGRSITESTESGREVRTIDGDSIDWTDTSASARRGWYVDFNTEQGERVIESPLVRGEYVLFNTVTPSQSLCQSGGTSWTQALRFDGTTPKQPVFDVNNDGKIDSNDAVIAGVRYGDAMILNSNILGDNLYRQASDGEVDQTKIDLGGGKTLGRSGWREVYEE</sequence>
<keyword evidence="6" id="KW-1185">Reference proteome</keyword>
<accession>A0ABU5P3H0</accession>
<evidence type="ECO:0000256" key="1">
    <source>
        <dbReference type="ARBA" id="ARBA00022723"/>
    </source>
</evidence>
<evidence type="ECO:0000313" key="6">
    <source>
        <dbReference type="Proteomes" id="UP001305746"/>
    </source>
</evidence>
<keyword evidence="2" id="KW-0106">Calcium</keyword>
<proteinExistence type="predicted"/>
<name>A0ABU5P3H0_9GAMM</name>
<gene>
    <name evidence="5" type="ORF">U5822_17540</name>
</gene>
<evidence type="ECO:0000259" key="4">
    <source>
        <dbReference type="Pfam" id="PF05567"/>
    </source>
</evidence>
<comment type="caution">
    <text evidence="5">The sequence shown here is derived from an EMBL/GenBank/DDBJ whole genome shotgun (WGS) entry which is preliminary data.</text>
</comment>
<keyword evidence="3" id="KW-0732">Signal</keyword>
<organism evidence="5 6">
    <name type="scientific">Marinobacter qingdaonensis</name>
    <dbReference type="NCBI Taxonomy" id="3108486"/>
    <lineage>
        <taxon>Bacteria</taxon>
        <taxon>Pseudomonadati</taxon>
        <taxon>Pseudomonadota</taxon>
        <taxon>Gammaproteobacteria</taxon>
        <taxon>Pseudomonadales</taxon>
        <taxon>Marinobacteraceae</taxon>
        <taxon>Marinobacter</taxon>
    </lineage>
</organism>
<dbReference type="EMBL" id="JAYDCJ010000005">
    <property type="protein sequence ID" value="MEA1082472.1"/>
    <property type="molecule type" value="Genomic_DNA"/>
</dbReference>
<feature type="chain" id="PRO_5046826483" evidence="3">
    <location>
        <begin position="26"/>
        <end position="1192"/>
    </location>
</feature>
<protein>
    <submittedName>
        <fullName evidence="5">PilC/PilY family type IV pilus protein</fullName>
    </submittedName>
</protein>
<dbReference type="Proteomes" id="UP001305746">
    <property type="component" value="Unassembled WGS sequence"/>
</dbReference>
<evidence type="ECO:0000313" key="5">
    <source>
        <dbReference type="EMBL" id="MEA1082472.1"/>
    </source>
</evidence>
<dbReference type="InterPro" id="IPR008707">
    <property type="entry name" value="B-propeller_PilY1"/>
</dbReference>
<evidence type="ECO:0000256" key="3">
    <source>
        <dbReference type="SAM" id="SignalP"/>
    </source>
</evidence>
<feature type="domain" description="PilY1 beta-propeller" evidence="4">
    <location>
        <begin position="665"/>
        <end position="1023"/>
    </location>
</feature>
<feature type="signal peptide" evidence="3">
    <location>
        <begin position="1"/>
        <end position="25"/>
    </location>
</feature>
<reference evidence="5 6" key="1">
    <citation type="submission" date="2023-12" db="EMBL/GenBank/DDBJ databases">
        <title>Marinobacter qingdaonensis sp. nov., isolated from the intertidal sediment of Qingdao, PR China.</title>
        <authorList>
            <person name="Li Y."/>
        </authorList>
    </citation>
    <scope>NUCLEOTIDE SEQUENCE [LARGE SCALE GENOMIC DNA]</scope>
    <source>
        <strain evidence="5 6">ASW11-75</strain>
    </source>
</reference>
<keyword evidence="1" id="KW-0479">Metal-binding</keyword>
<evidence type="ECO:0000256" key="2">
    <source>
        <dbReference type="ARBA" id="ARBA00022837"/>
    </source>
</evidence>
<dbReference type="InterPro" id="IPR036465">
    <property type="entry name" value="vWFA_dom_sf"/>
</dbReference>
<dbReference type="Pfam" id="PF05567">
    <property type="entry name" value="T4P_PilY1"/>
    <property type="match status" value="1"/>
</dbReference>